<evidence type="ECO:0000313" key="3">
    <source>
        <dbReference type="EMBL" id="MFC5926613.1"/>
    </source>
</evidence>
<protein>
    <recommendedName>
        <fullName evidence="5">Meckel syndrome type 1 protein</fullName>
    </recommendedName>
</protein>
<evidence type="ECO:0000313" key="4">
    <source>
        <dbReference type="Proteomes" id="UP001596226"/>
    </source>
</evidence>
<feature type="region of interest" description="Disordered" evidence="1">
    <location>
        <begin position="243"/>
        <end position="264"/>
    </location>
</feature>
<proteinExistence type="predicted"/>
<accession>A0ABW1HCC9</accession>
<evidence type="ECO:0000256" key="1">
    <source>
        <dbReference type="SAM" id="MobiDB-lite"/>
    </source>
</evidence>
<feature type="compositionally biased region" description="Low complexity" evidence="1">
    <location>
        <begin position="167"/>
        <end position="191"/>
    </location>
</feature>
<reference evidence="4" key="1">
    <citation type="journal article" date="2019" name="Int. J. Syst. Evol. Microbiol.">
        <title>The Global Catalogue of Microorganisms (GCM) 10K type strain sequencing project: providing services to taxonomists for standard genome sequencing and annotation.</title>
        <authorList>
            <consortium name="The Broad Institute Genomics Platform"/>
            <consortium name="The Broad Institute Genome Sequencing Center for Infectious Disease"/>
            <person name="Wu L."/>
            <person name="Ma J."/>
        </authorList>
    </citation>
    <scope>NUCLEOTIDE SEQUENCE [LARGE SCALE GENOMIC DNA]</scope>
    <source>
        <strain evidence="4">CGMCC 4.7144</strain>
    </source>
</reference>
<feature type="transmembrane region" description="Helical" evidence="2">
    <location>
        <begin position="109"/>
        <end position="131"/>
    </location>
</feature>
<dbReference type="RefSeq" id="WP_377514873.1">
    <property type="nucleotide sequence ID" value="NZ_JBHSQS010000019.1"/>
</dbReference>
<feature type="compositionally biased region" description="Low complexity" evidence="1">
    <location>
        <begin position="47"/>
        <end position="56"/>
    </location>
</feature>
<sequence length="264" mass="26806">MNPHRPERPADPAETERLLDAAHADGVPPQDGPATPTDPDVLPPPAGAADPAGTSADPLARLLAAAAGPARPRELAGEEAAVAAFRAARGDPAPAAARRPHRRRLTRGAVIWLGAVAATATAGAAVAAVALDRVPDPVPPVPSSAPATPSDVEATPTGDRTAAPSRSATPGTPSAIPTPSATGTPSATPSSDKQVHGLCRAWLAKKPDQREKALRTPAFQRLVTAAGDPAQVEAYCRRLVPEATPSRPVSATPSQAATTRRTPK</sequence>
<name>A0ABW1HCC9_9ACTN</name>
<comment type="caution">
    <text evidence="3">The sequence shown here is derived from an EMBL/GenBank/DDBJ whole genome shotgun (WGS) entry which is preliminary data.</text>
</comment>
<feature type="region of interest" description="Disordered" evidence="1">
    <location>
        <begin position="1"/>
        <end position="56"/>
    </location>
</feature>
<gene>
    <name evidence="3" type="ORF">ACFQGL_25080</name>
</gene>
<feature type="compositionally biased region" description="Basic and acidic residues" evidence="1">
    <location>
        <begin position="1"/>
        <end position="23"/>
    </location>
</feature>
<dbReference type="Proteomes" id="UP001596226">
    <property type="component" value="Unassembled WGS sequence"/>
</dbReference>
<keyword evidence="2" id="KW-0472">Membrane</keyword>
<feature type="compositionally biased region" description="Polar residues" evidence="1">
    <location>
        <begin position="247"/>
        <end position="264"/>
    </location>
</feature>
<keyword evidence="4" id="KW-1185">Reference proteome</keyword>
<organism evidence="3 4">
    <name type="scientific">Micromonospora vulcania</name>
    <dbReference type="NCBI Taxonomy" id="1441873"/>
    <lineage>
        <taxon>Bacteria</taxon>
        <taxon>Bacillati</taxon>
        <taxon>Actinomycetota</taxon>
        <taxon>Actinomycetes</taxon>
        <taxon>Micromonosporales</taxon>
        <taxon>Micromonosporaceae</taxon>
        <taxon>Micromonospora</taxon>
    </lineage>
</organism>
<dbReference type="EMBL" id="JBHSQS010000019">
    <property type="protein sequence ID" value="MFC5926613.1"/>
    <property type="molecule type" value="Genomic_DNA"/>
</dbReference>
<feature type="region of interest" description="Disordered" evidence="1">
    <location>
        <begin position="139"/>
        <end position="195"/>
    </location>
</feature>
<evidence type="ECO:0000256" key="2">
    <source>
        <dbReference type="SAM" id="Phobius"/>
    </source>
</evidence>
<keyword evidence="2" id="KW-0812">Transmembrane</keyword>
<evidence type="ECO:0008006" key="5">
    <source>
        <dbReference type="Google" id="ProtNLM"/>
    </source>
</evidence>
<keyword evidence="2" id="KW-1133">Transmembrane helix</keyword>